<accession>A0ACC2JDW9</accession>
<evidence type="ECO:0000313" key="2">
    <source>
        <dbReference type="Proteomes" id="UP001153332"/>
    </source>
</evidence>
<dbReference type="EMBL" id="JAPUUL010002206">
    <property type="protein sequence ID" value="KAJ8125721.1"/>
    <property type="molecule type" value="Genomic_DNA"/>
</dbReference>
<proteinExistence type="predicted"/>
<gene>
    <name evidence="1" type="ORF">O1611_g7916</name>
</gene>
<comment type="caution">
    <text evidence="1">The sequence shown here is derived from an EMBL/GenBank/DDBJ whole genome shotgun (WGS) entry which is preliminary data.</text>
</comment>
<name>A0ACC2JDW9_9PEZI</name>
<keyword evidence="2" id="KW-1185">Reference proteome</keyword>
<evidence type="ECO:0000313" key="1">
    <source>
        <dbReference type="EMBL" id="KAJ8125721.1"/>
    </source>
</evidence>
<dbReference type="Proteomes" id="UP001153332">
    <property type="component" value="Unassembled WGS sequence"/>
</dbReference>
<organism evidence="1 2">
    <name type="scientific">Lasiodiplodia mahajangana</name>
    <dbReference type="NCBI Taxonomy" id="1108764"/>
    <lineage>
        <taxon>Eukaryota</taxon>
        <taxon>Fungi</taxon>
        <taxon>Dikarya</taxon>
        <taxon>Ascomycota</taxon>
        <taxon>Pezizomycotina</taxon>
        <taxon>Dothideomycetes</taxon>
        <taxon>Dothideomycetes incertae sedis</taxon>
        <taxon>Botryosphaeriales</taxon>
        <taxon>Botryosphaeriaceae</taxon>
        <taxon>Lasiodiplodia</taxon>
    </lineage>
</organism>
<sequence length="155" mass="17603">MGMLISDPGITDRLMEDYKETLYGFAVIKSRGIACYKSCAEANNLERRLLAVAKQVAYDSSFHRVTRETIGLHFNEGFYDKGFKRAIRLAVQKACKAFHGIDHVSVNGFQVDVCSRRASPNPSTTFGAAPRRHRRRAPEVFLLKPDRHVYILRTL</sequence>
<protein>
    <submittedName>
        <fullName evidence="1">Uncharacterized protein</fullName>
    </submittedName>
</protein>
<reference evidence="1" key="1">
    <citation type="submission" date="2022-12" db="EMBL/GenBank/DDBJ databases">
        <title>Genome Sequence of Lasiodiplodia mahajangana.</title>
        <authorList>
            <person name="Buettner E."/>
        </authorList>
    </citation>
    <scope>NUCLEOTIDE SEQUENCE</scope>
    <source>
        <strain evidence="1">VT137</strain>
    </source>
</reference>